<feature type="binding site" evidence="1">
    <location>
        <position position="162"/>
    </location>
    <ligand>
        <name>S-adenosyl-L-methionine</name>
        <dbReference type="ChEBI" id="CHEBI:59789"/>
    </ligand>
</feature>
<gene>
    <name evidence="1" type="primary">EFM6</name>
    <name evidence="2" type="ORF">FN846DRAFT_688324</name>
</gene>
<organism evidence="2 3">
    <name type="scientific">Sphaerosporella brunnea</name>
    <dbReference type="NCBI Taxonomy" id="1250544"/>
    <lineage>
        <taxon>Eukaryota</taxon>
        <taxon>Fungi</taxon>
        <taxon>Dikarya</taxon>
        <taxon>Ascomycota</taxon>
        <taxon>Pezizomycotina</taxon>
        <taxon>Pezizomycetes</taxon>
        <taxon>Pezizales</taxon>
        <taxon>Pyronemataceae</taxon>
        <taxon>Sphaerosporella</taxon>
    </lineage>
</organism>
<feature type="binding site" evidence="1">
    <location>
        <position position="113"/>
    </location>
    <ligand>
        <name>S-adenosyl-L-methionine</name>
        <dbReference type="ChEBI" id="CHEBI:59789"/>
    </ligand>
</feature>
<evidence type="ECO:0000313" key="3">
    <source>
        <dbReference type="Proteomes" id="UP000326924"/>
    </source>
</evidence>
<dbReference type="AlphaFoldDB" id="A0A5J5EYY2"/>
<comment type="function">
    <text evidence="1">S-adenosyl-L-methionine-dependent protein-lysine N-methyltransferase that methylates elongation factor 1-alpha.</text>
</comment>
<dbReference type="Pfam" id="PF10294">
    <property type="entry name" value="Methyltransf_16"/>
    <property type="match status" value="1"/>
</dbReference>
<accession>A0A5J5EYY2</accession>
<comment type="subcellular location">
    <subcellularLocation>
        <location evidence="1">Cytoplasm</location>
    </subcellularLocation>
</comment>
<feature type="binding site" evidence="1">
    <location>
        <begin position="88"/>
        <end position="90"/>
    </location>
    <ligand>
        <name>S-adenosyl-L-methionine</name>
        <dbReference type="ChEBI" id="CHEBI:59789"/>
    </ligand>
</feature>
<sequence length="241" mass="26866">MSLFGLGDADGGDVDPFGDLVEPAPIMKPHDTQTDFDGLLDAPIKLHEDLAKGCGGQIWPAGELLTKYILRKYKNTDGLQGKRILELGAGGGLTSLGVAAGCDLKGSELFITDMEAMIELLHINVALNGLQDRSEIKIELLDWADPVPEVIAQKPIDIIFAADCVYYEPAFPLLEKTLIDLVSENTVVYFCFKRRRRADLNFIKSIKKRVNMQEVTEIKDDPNYAQYARENLFLYIMTKKI</sequence>
<keyword evidence="1 2" id="KW-0489">Methyltransferase</keyword>
<protein>
    <recommendedName>
        <fullName evidence="1">Protein-lysine N-methyltransferase EFM6</fullName>
        <ecNumber evidence="1">2.1.1.-</ecNumber>
    </recommendedName>
    <alternativeName>
        <fullName evidence="1">Elongation factor methyltransferase 6</fullName>
    </alternativeName>
</protein>
<dbReference type="GO" id="GO:0005829">
    <property type="term" value="C:cytosol"/>
    <property type="evidence" value="ECO:0007669"/>
    <property type="project" value="TreeGrafter"/>
</dbReference>
<dbReference type="InParanoid" id="A0A5J5EYY2"/>
<dbReference type="OrthoDB" id="407325at2759"/>
<dbReference type="EC" id="2.1.1.-" evidence="1"/>
<dbReference type="EMBL" id="VXIS01000075">
    <property type="protein sequence ID" value="KAA8907838.1"/>
    <property type="molecule type" value="Genomic_DNA"/>
</dbReference>
<dbReference type="Proteomes" id="UP000326924">
    <property type="component" value="Unassembled WGS sequence"/>
</dbReference>
<dbReference type="PANTHER" id="PTHR14614:SF152">
    <property type="entry name" value="PROTEIN-LYSINE N-METHYLTRANSFERASE EFM6"/>
    <property type="match status" value="1"/>
</dbReference>
<keyword evidence="1 2" id="KW-0808">Transferase</keyword>
<proteinExistence type="inferred from homology"/>
<dbReference type="SUPFAM" id="SSF53335">
    <property type="entry name" value="S-adenosyl-L-methionine-dependent methyltransferases"/>
    <property type="match status" value="1"/>
</dbReference>
<keyword evidence="1" id="KW-0963">Cytoplasm</keyword>
<feature type="binding site" evidence="1">
    <location>
        <position position="59"/>
    </location>
    <ligand>
        <name>S-adenosyl-L-methionine</name>
        <dbReference type="ChEBI" id="CHEBI:59789"/>
    </ligand>
</feature>
<feature type="binding site" evidence="1">
    <location>
        <position position="143"/>
    </location>
    <ligand>
        <name>S-adenosyl-L-methionine</name>
        <dbReference type="ChEBI" id="CHEBI:59789"/>
    </ligand>
</feature>
<comment type="similarity">
    <text evidence="1">Belongs to the class I-like SAM-binding methyltransferase superfamily. METTL21 family. EFM6 subfamily.</text>
</comment>
<dbReference type="Gene3D" id="3.40.50.150">
    <property type="entry name" value="Vaccinia Virus protein VP39"/>
    <property type="match status" value="1"/>
</dbReference>
<dbReference type="HAMAP" id="MF_03198">
    <property type="entry name" value="Methyltr_EFM6"/>
    <property type="match status" value="1"/>
</dbReference>
<name>A0A5J5EYY2_9PEZI</name>
<dbReference type="PANTHER" id="PTHR14614">
    <property type="entry name" value="HEPATOCELLULAR CARCINOMA-ASSOCIATED ANTIGEN"/>
    <property type="match status" value="1"/>
</dbReference>
<dbReference type="InterPro" id="IPR019410">
    <property type="entry name" value="Methyltransf_16"/>
</dbReference>
<reference evidence="2 3" key="1">
    <citation type="submission" date="2019-09" db="EMBL/GenBank/DDBJ databases">
        <title>Draft genome of the ectomycorrhizal ascomycete Sphaerosporella brunnea.</title>
        <authorList>
            <consortium name="DOE Joint Genome Institute"/>
            <person name="Benucci G.M."/>
            <person name="Marozzi G."/>
            <person name="Antonielli L."/>
            <person name="Sanchez S."/>
            <person name="Marco P."/>
            <person name="Wang X."/>
            <person name="Falini L.B."/>
            <person name="Barry K."/>
            <person name="Haridas S."/>
            <person name="Lipzen A."/>
            <person name="Labutti K."/>
            <person name="Grigoriev I.V."/>
            <person name="Murat C."/>
            <person name="Martin F."/>
            <person name="Albertini E."/>
            <person name="Donnini D."/>
            <person name="Bonito G."/>
        </authorList>
    </citation>
    <scope>NUCLEOTIDE SEQUENCE [LARGE SCALE GENOMIC DNA]</scope>
    <source>
        <strain evidence="2 3">Sb_GMNB300</strain>
    </source>
</reference>
<comment type="caution">
    <text evidence="2">The sequence shown here is derived from an EMBL/GenBank/DDBJ whole genome shotgun (WGS) entry which is preliminary data.</text>
</comment>
<dbReference type="InterPro" id="IPR029063">
    <property type="entry name" value="SAM-dependent_MTases_sf"/>
</dbReference>
<keyword evidence="1" id="KW-0949">S-adenosyl-L-methionine</keyword>
<dbReference type="GO" id="GO:0016279">
    <property type="term" value="F:protein-lysine N-methyltransferase activity"/>
    <property type="evidence" value="ECO:0007669"/>
    <property type="project" value="UniProtKB-UniRule"/>
</dbReference>
<dbReference type="GO" id="GO:0032259">
    <property type="term" value="P:methylation"/>
    <property type="evidence" value="ECO:0007669"/>
    <property type="project" value="UniProtKB-KW"/>
</dbReference>
<evidence type="ECO:0000256" key="1">
    <source>
        <dbReference type="HAMAP-Rule" id="MF_03198"/>
    </source>
</evidence>
<dbReference type="FunCoup" id="A0A5J5EYY2">
    <property type="interactions" value="418"/>
</dbReference>
<evidence type="ECO:0000313" key="2">
    <source>
        <dbReference type="EMBL" id="KAA8907838.1"/>
    </source>
</evidence>
<dbReference type="InterPro" id="IPR033684">
    <property type="entry name" value="EFM6"/>
</dbReference>
<keyword evidence="3" id="KW-1185">Reference proteome</keyword>